<dbReference type="Proteomes" id="UP000193244">
    <property type="component" value="Unassembled WGS sequence"/>
</dbReference>
<dbReference type="AlphaFoldDB" id="A0A1X7KLL1"/>
<gene>
    <name evidence="3" type="ORF">SAMN06296010_2722</name>
</gene>
<protein>
    <recommendedName>
        <fullName evidence="5">DUF4352 domain-containing protein</fullName>
    </recommendedName>
</protein>
<evidence type="ECO:0000313" key="3">
    <source>
        <dbReference type="EMBL" id="SMG42365.1"/>
    </source>
</evidence>
<keyword evidence="4" id="KW-1185">Reference proteome</keyword>
<dbReference type="EMBL" id="FXAY01000004">
    <property type="protein sequence ID" value="SMG42365.1"/>
    <property type="molecule type" value="Genomic_DNA"/>
</dbReference>
<dbReference type="STRING" id="150121.SAMN06296010_2722"/>
<evidence type="ECO:0008006" key="5">
    <source>
        <dbReference type="Google" id="ProtNLM"/>
    </source>
</evidence>
<evidence type="ECO:0000256" key="1">
    <source>
        <dbReference type="ARBA" id="ARBA00022729"/>
    </source>
</evidence>
<reference evidence="4" key="1">
    <citation type="submission" date="2017-04" db="EMBL/GenBank/DDBJ databases">
        <authorList>
            <person name="Varghese N."/>
            <person name="Submissions S."/>
        </authorList>
    </citation>
    <scope>NUCLEOTIDE SEQUENCE [LARGE SCALE GENOMIC DNA]</scope>
    <source>
        <strain evidence="4">VKM Ac-2510</strain>
    </source>
</reference>
<dbReference type="RefSeq" id="WP_085486885.1">
    <property type="nucleotide sequence ID" value="NZ_FXAY01000004.1"/>
</dbReference>
<dbReference type="OrthoDB" id="5113585at2"/>
<keyword evidence="2" id="KW-0812">Transmembrane</keyword>
<organism evidence="3 4">
    <name type="scientific">Agreia pratensis</name>
    <dbReference type="NCBI Taxonomy" id="150121"/>
    <lineage>
        <taxon>Bacteria</taxon>
        <taxon>Bacillati</taxon>
        <taxon>Actinomycetota</taxon>
        <taxon>Actinomycetes</taxon>
        <taxon>Micrococcales</taxon>
        <taxon>Microbacteriaceae</taxon>
        <taxon>Agreia</taxon>
    </lineage>
</organism>
<name>A0A1X7KLL1_9MICO</name>
<proteinExistence type="predicted"/>
<sequence>MPAARDRSSSRLLSLVERASPALYASSALVVVFGAVAGFGGLNTVEKPPVARATSGQVVTGKQLDVTIEDAFLADGFDPYFNPEDGNRFLAVRALVTNVSNTPVDKVKDNVLVDGVVGSAGTPQADEVIRIGESSSNPTLQPGVAQEIVLLWEIPASDEESGSEITVHVLDKSLLKGFLFADSWGDPVVTADVSLVLGDRGFDFAKDKAK</sequence>
<dbReference type="Gene3D" id="2.60.40.1240">
    <property type="match status" value="1"/>
</dbReference>
<evidence type="ECO:0000256" key="2">
    <source>
        <dbReference type="SAM" id="Phobius"/>
    </source>
</evidence>
<dbReference type="InterPro" id="IPR029050">
    <property type="entry name" value="Immunoprotect_excell_Ig-like"/>
</dbReference>
<feature type="transmembrane region" description="Helical" evidence="2">
    <location>
        <begin position="21"/>
        <end position="42"/>
    </location>
</feature>
<evidence type="ECO:0000313" key="4">
    <source>
        <dbReference type="Proteomes" id="UP000193244"/>
    </source>
</evidence>
<keyword evidence="2" id="KW-1133">Transmembrane helix</keyword>
<accession>A0A1X7KLL1</accession>
<keyword evidence="2" id="KW-0472">Membrane</keyword>
<keyword evidence="1" id="KW-0732">Signal</keyword>